<evidence type="ECO:0000256" key="4">
    <source>
        <dbReference type="ARBA" id="ARBA00022840"/>
    </source>
</evidence>
<evidence type="ECO:0000256" key="3">
    <source>
        <dbReference type="ARBA" id="ARBA00022741"/>
    </source>
</evidence>
<dbReference type="PANTHER" id="PTHR43394:SF1">
    <property type="entry name" value="ATP-BINDING CASSETTE SUB-FAMILY B MEMBER 10, MITOCHONDRIAL"/>
    <property type="match status" value="1"/>
</dbReference>
<keyword evidence="5 7" id="KW-1133">Transmembrane helix</keyword>
<keyword evidence="6 7" id="KW-0472">Membrane</keyword>
<evidence type="ECO:0000256" key="6">
    <source>
        <dbReference type="ARBA" id="ARBA00023136"/>
    </source>
</evidence>
<comment type="subcellular location">
    <subcellularLocation>
        <location evidence="1">Cell membrane</location>
        <topology evidence="1">Multi-pass membrane protein</topology>
    </subcellularLocation>
</comment>
<dbReference type="InterPro" id="IPR011527">
    <property type="entry name" value="ABC1_TM_dom"/>
</dbReference>
<dbReference type="SUPFAM" id="SSF90123">
    <property type="entry name" value="ABC transporter transmembrane region"/>
    <property type="match status" value="1"/>
</dbReference>
<feature type="domain" description="ABC transporter" evidence="8">
    <location>
        <begin position="345"/>
        <end position="579"/>
    </location>
</feature>
<evidence type="ECO:0000313" key="11">
    <source>
        <dbReference type="Proteomes" id="UP001620295"/>
    </source>
</evidence>
<dbReference type="CDD" id="cd18551">
    <property type="entry name" value="ABC_6TM_LmrA_like"/>
    <property type="match status" value="1"/>
</dbReference>
<protein>
    <submittedName>
        <fullName evidence="10">ABC transporter ATP-binding protein</fullName>
    </submittedName>
</protein>
<organism evidence="10 11">
    <name type="scientific">Streptomyces milbemycinicus</name>
    <dbReference type="NCBI Taxonomy" id="476552"/>
    <lineage>
        <taxon>Bacteria</taxon>
        <taxon>Bacillati</taxon>
        <taxon>Actinomycetota</taxon>
        <taxon>Actinomycetes</taxon>
        <taxon>Kitasatosporales</taxon>
        <taxon>Streptomycetaceae</taxon>
        <taxon>Streptomyces</taxon>
    </lineage>
</organism>
<dbReference type="PROSITE" id="PS00211">
    <property type="entry name" value="ABC_TRANSPORTER_1"/>
    <property type="match status" value="1"/>
</dbReference>
<dbReference type="InterPro" id="IPR017871">
    <property type="entry name" value="ABC_transporter-like_CS"/>
</dbReference>
<comment type="caution">
    <text evidence="10">The sequence shown here is derived from an EMBL/GenBank/DDBJ whole genome shotgun (WGS) entry which is preliminary data.</text>
</comment>
<feature type="domain" description="ABC transmembrane type-1" evidence="9">
    <location>
        <begin position="27"/>
        <end position="305"/>
    </location>
</feature>
<sequence>MRSARNAPRRRPSRLWPYLAPHRGSLLAVFGLSLVAAAGSLAQPLLVQRTLDAADAGSGLVLALAVLVTVVVAAAAVGGVQRYLLQRTAEGVVLSARGALVETLLRLPVGEFDRRRTGDLISRVGADTTLLRSVVTGGLVDLGSGVVVAIGAVVLMGRIDLPLLGVTLLSVGVGVAAVAAVSRRVRRLSGEAQRAVGAMTASVERALTAVRTIRAARAEEREAAHVRRSAVAAYDAGLGVARLESLAAPLSQVAMEAALLSVLGFGSARVASGAVEVADLVAFVLYLILFVQPMAQALQAYTTFQVGLAALARIEEVRALPTEPEADPSAVRHPLPVASVHRPVLAFENVDFGYPDGTPVLRGVTLDVPQGSRVALVGPSGAGKSTLLALAERFYEPTAGVVRLHGVDARELPLAVLRGQLGYVEQDAPALAGSLRDNLLLGSPGTDDATLLRVLDTVNLCDLVRRAPEGLDAQVGDGGVLLSGGERQRLAIARVLLAAPPVLLLDEPTASLDARNEAALAEAIDSVSAHRTVLVVAHRLSTIVRSDLIVVLEGGRVVARGTHAELVDTSPLYRELAGRQLLV</sequence>
<dbReference type="Pfam" id="PF00664">
    <property type="entry name" value="ABC_membrane"/>
    <property type="match status" value="1"/>
</dbReference>
<evidence type="ECO:0000313" key="10">
    <source>
        <dbReference type="EMBL" id="MFK4267514.1"/>
    </source>
</evidence>
<evidence type="ECO:0000256" key="1">
    <source>
        <dbReference type="ARBA" id="ARBA00004651"/>
    </source>
</evidence>
<keyword evidence="3" id="KW-0547">Nucleotide-binding</keyword>
<dbReference type="InterPro" id="IPR027417">
    <property type="entry name" value="P-loop_NTPase"/>
</dbReference>
<feature type="transmembrane region" description="Helical" evidence="7">
    <location>
        <begin position="277"/>
        <end position="295"/>
    </location>
</feature>
<proteinExistence type="predicted"/>
<evidence type="ECO:0000256" key="7">
    <source>
        <dbReference type="SAM" id="Phobius"/>
    </source>
</evidence>
<keyword evidence="2 7" id="KW-0812">Transmembrane</keyword>
<dbReference type="PROSITE" id="PS50929">
    <property type="entry name" value="ABC_TM1F"/>
    <property type="match status" value="1"/>
</dbReference>
<evidence type="ECO:0000259" key="8">
    <source>
        <dbReference type="PROSITE" id="PS50893"/>
    </source>
</evidence>
<evidence type="ECO:0000256" key="2">
    <source>
        <dbReference type="ARBA" id="ARBA00022692"/>
    </source>
</evidence>
<keyword evidence="4 10" id="KW-0067">ATP-binding</keyword>
<feature type="transmembrane region" description="Helical" evidence="7">
    <location>
        <begin position="130"/>
        <end position="155"/>
    </location>
</feature>
<dbReference type="GO" id="GO:0005524">
    <property type="term" value="F:ATP binding"/>
    <property type="evidence" value="ECO:0007669"/>
    <property type="project" value="UniProtKB-KW"/>
</dbReference>
<dbReference type="SMART" id="SM00382">
    <property type="entry name" value="AAA"/>
    <property type="match status" value="1"/>
</dbReference>
<dbReference type="InterPro" id="IPR003593">
    <property type="entry name" value="AAA+_ATPase"/>
</dbReference>
<reference evidence="10 11" key="1">
    <citation type="submission" date="2024-11" db="EMBL/GenBank/DDBJ databases">
        <title>The Natural Products Discovery Center: Release of the First 8490 Sequenced Strains for Exploring Actinobacteria Biosynthetic Diversity.</title>
        <authorList>
            <person name="Kalkreuter E."/>
            <person name="Kautsar S.A."/>
            <person name="Yang D."/>
            <person name="Bader C.D."/>
            <person name="Teijaro C.N."/>
            <person name="Fluegel L."/>
            <person name="Davis C.M."/>
            <person name="Simpson J.R."/>
            <person name="Lauterbach L."/>
            <person name="Steele A.D."/>
            <person name="Gui C."/>
            <person name="Meng S."/>
            <person name="Li G."/>
            <person name="Viehrig K."/>
            <person name="Ye F."/>
            <person name="Su P."/>
            <person name="Kiefer A.F."/>
            <person name="Nichols A."/>
            <person name="Cepeda A.J."/>
            <person name="Yan W."/>
            <person name="Fan B."/>
            <person name="Jiang Y."/>
            <person name="Adhikari A."/>
            <person name="Zheng C.-J."/>
            <person name="Schuster L."/>
            <person name="Cowan T.M."/>
            <person name="Smanski M.J."/>
            <person name="Chevrette M.G."/>
            <person name="De Carvalho L.P.S."/>
            <person name="Shen B."/>
        </authorList>
    </citation>
    <scope>NUCLEOTIDE SEQUENCE [LARGE SCALE GENOMIC DNA]</scope>
    <source>
        <strain evidence="10 11">NPDC020863</strain>
    </source>
</reference>
<dbReference type="PANTHER" id="PTHR43394">
    <property type="entry name" value="ATP-DEPENDENT PERMEASE MDL1, MITOCHONDRIAL"/>
    <property type="match status" value="1"/>
</dbReference>
<feature type="transmembrane region" description="Helical" evidence="7">
    <location>
        <begin position="161"/>
        <end position="181"/>
    </location>
</feature>
<feature type="transmembrane region" description="Helical" evidence="7">
    <location>
        <begin position="58"/>
        <end position="80"/>
    </location>
</feature>
<name>A0ABW8LNM3_9ACTN</name>
<dbReference type="SUPFAM" id="SSF52540">
    <property type="entry name" value="P-loop containing nucleoside triphosphate hydrolases"/>
    <property type="match status" value="1"/>
</dbReference>
<dbReference type="InterPro" id="IPR003439">
    <property type="entry name" value="ABC_transporter-like_ATP-bd"/>
</dbReference>
<dbReference type="InterPro" id="IPR036640">
    <property type="entry name" value="ABC1_TM_sf"/>
</dbReference>
<keyword evidence="11" id="KW-1185">Reference proteome</keyword>
<evidence type="ECO:0000256" key="5">
    <source>
        <dbReference type="ARBA" id="ARBA00022989"/>
    </source>
</evidence>
<accession>A0ABW8LNM3</accession>
<dbReference type="PROSITE" id="PS50893">
    <property type="entry name" value="ABC_TRANSPORTER_2"/>
    <property type="match status" value="1"/>
</dbReference>
<dbReference type="Proteomes" id="UP001620295">
    <property type="component" value="Unassembled WGS sequence"/>
</dbReference>
<dbReference type="RefSeq" id="WP_404746881.1">
    <property type="nucleotide sequence ID" value="NZ_JBJDQH010000007.1"/>
</dbReference>
<dbReference type="InterPro" id="IPR039421">
    <property type="entry name" value="Type_1_exporter"/>
</dbReference>
<dbReference type="Pfam" id="PF00005">
    <property type="entry name" value="ABC_tran"/>
    <property type="match status" value="1"/>
</dbReference>
<dbReference type="Gene3D" id="3.40.50.300">
    <property type="entry name" value="P-loop containing nucleotide triphosphate hydrolases"/>
    <property type="match status" value="1"/>
</dbReference>
<gene>
    <name evidence="10" type="ORF">ACI2L5_21625</name>
</gene>
<dbReference type="EMBL" id="JBJDQH010000007">
    <property type="protein sequence ID" value="MFK4267514.1"/>
    <property type="molecule type" value="Genomic_DNA"/>
</dbReference>
<evidence type="ECO:0000259" key="9">
    <source>
        <dbReference type="PROSITE" id="PS50929"/>
    </source>
</evidence>
<dbReference type="Gene3D" id="1.20.1560.10">
    <property type="entry name" value="ABC transporter type 1, transmembrane domain"/>
    <property type="match status" value="1"/>
</dbReference>